<feature type="compositionally biased region" description="Acidic residues" evidence="1">
    <location>
        <begin position="166"/>
        <end position="191"/>
    </location>
</feature>
<dbReference type="InterPro" id="IPR007149">
    <property type="entry name" value="Leo1"/>
</dbReference>
<keyword evidence="3" id="KW-1185">Reference proteome</keyword>
<dbReference type="AlphaFoldDB" id="A0A177TWX8"/>
<evidence type="ECO:0000256" key="1">
    <source>
        <dbReference type="SAM" id="MobiDB-lite"/>
    </source>
</evidence>
<organism evidence="2 3">
    <name type="scientific">Tilletia indica</name>
    <dbReference type="NCBI Taxonomy" id="43049"/>
    <lineage>
        <taxon>Eukaryota</taxon>
        <taxon>Fungi</taxon>
        <taxon>Dikarya</taxon>
        <taxon>Basidiomycota</taxon>
        <taxon>Ustilaginomycotina</taxon>
        <taxon>Exobasidiomycetes</taxon>
        <taxon>Tilletiales</taxon>
        <taxon>Tilletiaceae</taxon>
        <taxon>Tilletia</taxon>
    </lineage>
</organism>
<feature type="region of interest" description="Disordered" evidence="1">
    <location>
        <begin position="1"/>
        <end position="224"/>
    </location>
</feature>
<feature type="compositionally biased region" description="Basic and acidic residues" evidence="1">
    <location>
        <begin position="153"/>
        <end position="163"/>
    </location>
</feature>
<feature type="compositionally biased region" description="Acidic residues" evidence="1">
    <location>
        <begin position="62"/>
        <end position="73"/>
    </location>
</feature>
<feature type="compositionally biased region" description="Basic and acidic residues" evidence="1">
    <location>
        <begin position="620"/>
        <end position="641"/>
    </location>
</feature>
<dbReference type="GO" id="GO:0016593">
    <property type="term" value="C:Cdc73/Paf1 complex"/>
    <property type="evidence" value="ECO:0007669"/>
    <property type="project" value="InterPro"/>
</dbReference>
<feature type="compositionally biased region" description="Acidic residues" evidence="1">
    <location>
        <begin position="609"/>
        <end position="619"/>
    </location>
</feature>
<feature type="compositionally biased region" description="Basic residues" evidence="1">
    <location>
        <begin position="596"/>
        <end position="605"/>
    </location>
</feature>
<evidence type="ECO:0000313" key="2">
    <source>
        <dbReference type="EMBL" id="KAE8249988.1"/>
    </source>
</evidence>
<reference evidence="2" key="1">
    <citation type="submission" date="2016-04" db="EMBL/GenBank/DDBJ databases">
        <authorList>
            <person name="Nguyen H.D."/>
            <person name="Samba Siva P."/>
            <person name="Cullis J."/>
            <person name="Levesque C.A."/>
            <person name="Hambleton S."/>
        </authorList>
    </citation>
    <scope>NUCLEOTIDE SEQUENCE</scope>
    <source>
        <strain evidence="2">DAOMC 236416</strain>
    </source>
</reference>
<sequence>MDNEEQSAAAADVATSLGPAQPVPLDPSDPAPALPKSTDDMDVDEDNSANKTQAPKKKTPDSDDEDSEDDEDAPVSARRKASKPDELNLFSDDEDEGVVKAANTGRSGSRKFQTLRDDDDEDDDDDDEDKDVDGPAAERGGGAAELSRRKKAAERARKEKELADLIPDDDDDAAPRDEDDDDDMFSGEEGGDGNKGSDADDGERDSRREQLEYRETDEPFEEETPRDFRLAQLYLPNHPVRRTKEHWLARLPNFLDYRLQPFDEETFDPETDDNAGTGAAELSVKERLADPELRMLMKTKNTMRWRWSGKVDEDGVRIPESNARILRWSDGTMSLQLGDEFFDVPLTREGGGANTEVGPAQANGIVPPGSQSLINGASQAQSSSQGAQAGAPSTQPMSFIVVPHPDAQVLQAEMPLAGTMMFRPYNLQSETHRKLAKAVKYHKVLRVQPADDLPSVDPETEKTGKEKAIRMEGEKHHKKAAKSRLTIEEEEANDIDEQLRGMSRSGEERRRGRRSGGGGGRGGGGGGAAGGRVAGGRRVGLARGRDAEEDYEVDDFIVADETDEDASGDEDAEGEDEDGEEEAEDDDDEDGEGTPRKKKKDKRRKSEAMEVDDEPDEMELAERRIEEIERAERMARQEEAATKTQQPDKSASRSKVLADSDDEDGAGGQSKPAATGGEASSTGGEAAVDADGAAEARRKKRVLMDEDEEDE</sequence>
<feature type="compositionally biased region" description="Low complexity" evidence="1">
    <location>
        <begin position="376"/>
        <end position="391"/>
    </location>
</feature>
<gene>
    <name evidence="2" type="ORF">A4X13_0g4992</name>
</gene>
<feature type="compositionally biased region" description="Basic and acidic residues" evidence="1">
    <location>
        <begin position="204"/>
        <end position="224"/>
    </location>
</feature>
<proteinExistence type="predicted"/>
<dbReference type="GO" id="GO:1990269">
    <property type="term" value="F:RNA polymerase II C-terminal domain phosphoserine binding"/>
    <property type="evidence" value="ECO:0007669"/>
    <property type="project" value="TreeGrafter"/>
</dbReference>
<comment type="caution">
    <text evidence="2">The sequence shown here is derived from an EMBL/GenBank/DDBJ whole genome shotgun (WGS) entry which is preliminary data.</text>
</comment>
<evidence type="ECO:0000313" key="3">
    <source>
        <dbReference type="Proteomes" id="UP000077521"/>
    </source>
</evidence>
<feature type="compositionally biased region" description="Gly residues" evidence="1">
    <location>
        <begin position="515"/>
        <end position="538"/>
    </location>
</feature>
<reference evidence="2" key="2">
    <citation type="journal article" date="2019" name="IMA Fungus">
        <title>Genome sequencing and comparison of five Tilletia species to identify candidate genes for the detection of regulated species infecting wheat.</title>
        <authorList>
            <person name="Nguyen H.D.T."/>
            <person name="Sultana T."/>
            <person name="Kesanakurti P."/>
            <person name="Hambleton S."/>
        </authorList>
    </citation>
    <scope>NUCLEOTIDE SEQUENCE</scope>
    <source>
        <strain evidence="2">DAOMC 236416</strain>
    </source>
</reference>
<protein>
    <submittedName>
        <fullName evidence="2">Uncharacterized protein</fullName>
    </submittedName>
</protein>
<name>A0A177TWX8_9BASI</name>
<dbReference type="GO" id="GO:0032968">
    <property type="term" value="P:positive regulation of transcription elongation by RNA polymerase II"/>
    <property type="evidence" value="ECO:0007669"/>
    <property type="project" value="TreeGrafter"/>
</dbReference>
<dbReference type="PANTHER" id="PTHR23146:SF0">
    <property type="entry name" value="RNA POLYMERASE-ASSOCIATED PROTEIN LEO1"/>
    <property type="match status" value="1"/>
</dbReference>
<dbReference type="GO" id="GO:0006368">
    <property type="term" value="P:transcription elongation by RNA polymerase II"/>
    <property type="evidence" value="ECO:0007669"/>
    <property type="project" value="InterPro"/>
</dbReference>
<feature type="region of interest" description="Disordered" evidence="1">
    <location>
        <begin position="369"/>
        <end position="395"/>
    </location>
</feature>
<feature type="compositionally biased region" description="Pro residues" evidence="1">
    <location>
        <begin position="21"/>
        <end position="33"/>
    </location>
</feature>
<dbReference type="PANTHER" id="PTHR23146">
    <property type="entry name" value="LEO1 PROTEIN"/>
    <property type="match status" value="1"/>
</dbReference>
<feature type="compositionally biased region" description="Acidic residues" evidence="1">
    <location>
        <begin position="117"/>
        <end position="131"/>
    </location>
</feature>
<dbReference type="EMBL" id="LWDF02000357">
    <property type="protein sequence ID" value="KAE8249988.1"/>
    <property type="molecule type" value="Genomic_DNA"/>
</dbReference>
<feature type="region of interest" description="Disordered" evidence="1">
    <location>
        <begin position="451"/>
        <end position="711"/>
    </location>
</feature>
<dbReference type="Pfam" id="PF04004">
    <property type="entry name" value="Leo1"/>
    <property type="match status" value="1"/>
</dbReference>
<dbReference type="Proteomes" id="UP000077521">
    <property type="component" value="Unassembled WGS sequence"/>
</dbReference>
<feature type="compositionally biased region" description="Basic and acidic residues" evidence="1">
    <location>
        <begin position="459"/>
        <end position="475"/>
    </location>
</feature>
<accession>A0A177TWX8</accession>
<feature type="compositionally biased region" description="Acidic residues" evidence="1">
    <location>
        <begin position="547"/>
        <end position="592"/>
    </location>
</feature>
<feature type="compositionally biased region" description="Low complexity" evidence="1">
    <location>
        <begin position="673"/>
        <end position="693"/>
    </location>
</feature>